<protein>
    <submittedName>
        <fullName evidence="1">Putative ORFan</fullName>
    </submittedName>
</protein>
<dbReference type="KEGG" id="vg:80517449"/>
<reference evidence="1" key="2">
    <citation type="journal article" date="2018" name="Nat. Commun.">
        <title>Tailed giant Tupanvirus possesses the most complete translational apparatus of the known virosphere.</title>
        <authorList>
            <person name="Abrahao J."/>
            <person name="Silva L."/>
            <person name="Silva L.S."/>
            <person name="Khalil J.Y.B."/>
            <person name="Rodrigues R."/>
            <person name="Arantes T."/>
            <person name="Assis F."/>
            <person name="Boratto P."/>
            <person name="Andrade M."/>
            <person name="Kroon E.G."/>
            <person name="Ribeiro B."/>
            <person name="Bergier I."/>
            <person name="Seligmann H."/>
            <person name="Ghigo E."/>
            <person name="Colson P."/>
            <person name="Levasseur A."/>
            <person name="Kroemer G."/>
            <person name="Raoult D."/>
            <person name="La Scola B."/>
        </authorList>
    </citation>
    <scope>NUCLEOTIDE SEQUENCE [LARGE SCALE GENOMIC DNA]</scope>
    <source>
        <strain evidence="1">Deep ocean</strain>
    </source>
</reference>
<dbReference type="GeneID" id="80517449"/>
<evidence type="ECO:0000313" key="1">
    <source>
        <dbReference type="EMBL" id="QKU34139.1"/>
    </source>
</evidence>
<accession>A0A6N1NFM0</accession>
<proteinExistence type="predicted"/>
<reference evidence="1" key="1">
    <citation type="submission" date="2017-06" db="EMBL/GenBank/DDBJ databases">
        <authorList>
            <person name="Assis F.L."/>
            <person name="Abrahao J.S."/>
            <person name="Silva L."/>
            <person name="Khalil J.B."/>
            <person name="Rodrigues R."/>
            <person name="Silva L.S."/>
            <person name="Boratto P."/>
            <person name="Andrade M."/>
            <person name="Kroon E.G."/>
            <person name="Ribeiro B."/>
            <person name="Bergier I."/>
            <person name="Seligmann H."/>
            <person name="Ghigo E."/>
            <person name="Colson P."/>
            <person name="Levasseur A."/>
            <person name="Raoult D."/>
            <person name="Scola B.L."/>
        </authorList>
    </citation>
    <scope>NUCLEOTIDE SEQUENCE</scope>
    <source>
        <strain evidence="1">Deep ocean</strain>
    </source>
</reference>
<dbReference type="RefSeq" id="YP_010780758.1">
    <property type="nucleotide sequence ID" value="NC_075038.1"/>
</dbReference>
<name>A0A6N1NFM0_9VIRU</name>
<organism evidence="1">
    <name type="scientific">Tupanvirus deep ocean</name>
    <dbReference type="NCBI Taxonomy" id="2126984"/>
    <lineage>
        <taxon>Viruses</taxon>
        <taxon>Varidnaviria</taxon>
        <taxon>Bamfordvirae</taxon>
        <taxon>Nucleocytoviricota</taxon>
        <taxon>Megaviricetes</taxon>
        <taxon>Imitervirales</taxon>
        <taxon>Mimiviridae</taxon>
        <taxon>Megamimivirinae</taxon>
        <taxon>Tupanvirus</taxon>
        <taxon>Tupanvirus altamarinense</taxon>
    </lineage>
</organism>
<sequence>MSIAIAPTNVAQKNTPVSNILKYGTIFPVTNPIFGIIITEFRIIDNNKHFWGALLSLLKPE</sequence>
<dbReference type="EMBL" id="MF405918">
    <property type="protein sequence ID" value="QKU34139.1"/>
    <property type="molecule type" value="Genomic_DNA"/>
</dbReference>